<dbReference type="AlphaFoldDB" id="A0A5I0FCJ5"/>
<feature type="chain" id="PRO_5030124947" evidence="1">
    <location>
        <begin position="21"/>
        <end position="104"/>
    </location>
</feature>
<organism evidence="2">
    <name type="scientific">Salmonella enterica subsp. enterica serovar Napoli</name>
    <dbReference type="NCBI Taxonomy" id="1151001"/>
    <lineage>
        <taxon>Bacteria</taxon>
        <taxon>Pseudomonadati</taxon>
        <taxon>Pseudomonadota</taxon>
        <taxon>Gammaproteobacteria</taxon>
        <taxon>Enterobacterales</taxon>
        <taxon>Enterobacteriaceae</taxon>
        <taxon>Salmonella</taxon>
    </lineage>
</organism>
<proteinExistence type="predicted"/>
<name>A0A5I0FCJ5_SALET</name>
<feature type="signal peptide" evidence="1">
    <location>
        <begin position="1"/>
        <end position="20"/>
    </location>
</feature>
<protein>
    <submittedName>
        <fullName evidence="2">Uncharacterized protein</fullName>
    </submittedName>
</protein>
<dbReference type="EMBL" id="DAAWBK010000252">
    <property type="protein sequence ID" value="HAF7186859.1"/>
    <property type="molecule type" value="Genomic_DNA"/>
</dbReference>
<sequence>MRYKPIVIVAAFLFSVSSQAGSHGIPHTVMGDSASTSNIKPIKMLSQQISSSGTIDVYVSNSPTLVRSSSESSNRVTDDINSHDAVEHESVVFLAQGMSGFITF</sequence>
<reference evidence="2" key="2">
    <citation type="submission" date="2018-07" db="EMBL/GenBank/DDBJ databases">
        <authorList>
            <consortium name="NCBI Pathogen Detection Project"/>
        </authorList>
    </citation>
    <scope>NUCLEOTIDE SEQUENCE</scope>
    <source>
        <strain evidence="2">Salmonella enterica</strain>
    </source>
</reference>
<keyword evidence="1" id="KW-0732">Signal</keyword>
<reference evidence="2" key="1">
    <citation type="journal article" date="2018" name="Genome Biol.">
        <title>SKESA: strategic k-mer extension for scrupulous assemblies.</title>
        <authorList>
            <person name="Souvorov A."/>
            <person name="Agarwala R."/>
            <person name="Lipman D.J."/>
        </authorList>
    </citation>
    <scope>NUCLEOTIDE SEQUENCE</scope>
    <source>
        <strain evidence="2">Salmonella enterica</strain>
    </source>
</reference>
<gene>
    <name evidence="2" type="ORF">G9X08_004422</name>
</gene>
<evidence type="ECO:0000313" key="2">
    <source>
        <dbReference type="EMBL" id="HAF7186859.1"/>
    </source>
</evidence>
<evidence type="ECO:0000256" key="1">
    <source>
        <dbReference type="SAM" id="SignalP"/>
    </source>
</evidence>
<accession>A0A5I0FCJ5</accession>
<comment type="caution">
    <text evidence="2">The sequence shown here is derived from an EMBL/GenBank/DDBJ whole genome shotgun (WGS) entry which is preliminary data.</text>
</comment>